<gene>
    <name evidence="1" type="ORF">H6G06_03145</name>
</gene>
<dbReference type="RefSeq" id="WP_190556954.1">
    <property type="nucleotide sequence ID" value="NZ_JACJQU010000001.1"/>
</dbReference>
<protein>
    <submittedName>
        <fullName evidence="1">Uncharacterized protein</fullName>
    </submittedName>
</protein>
<dbReference type="Proteomes" id="UP000662185">
    <property type="component" value="Unassembled WGS sequence"/>
</dbReference>
<evidence type="ECO:0000313" key="1">
    <source>
        <dbReference type="EMBL" id="MBD2292503.1"/>
    </source>
</evidence>
<accession>A0A926WDK3</accession>
<dbReference type="AlphaFoldDB" id="A0A926WDK3"/>
<name>A0A926WDK3_9NOST</name>
<evidence type="ECO:0000313" key="2">
    <source>
        <dbReference type="Proteomes" id="UP000662185"/>
    </source>
</evidence>
<comment type="caution">
    <text evidence="1">The sequence shown here is derived from an EMBL/GenBank/DDBJ whole genome shotgun (WGS) entry which is preliminary data.</text>
</comment>
<organism evidence="1 2">
    <name type="scientific">Anabaena sphaerica FACHB-251</name>
    <dbReference type="NCBI Taxonomy" id="2692883"/>
    <lineage>
        <taxon>Bacteria</taxon>
        <taxon>Bacillati</taxon>
        <taxon>Cyanobacteriota</taxon>
        <taxon>Cyanophyceae</taxon>
        <taxon>Nostocales</taxon>
        <taxon>Nostocaceae</taxon>
        <taxon>Anabaena</taxon>
    </lineage>
</organism>
<dbReference type="EMBL" id="JACJQU010000001">
    <property type="protein sequence ID" value="MBD2292503.1"/>
    <property type="molecule type" value="Genomic_DNA"/>
</dbReference>
<sequence>MQPVLALVEVRLIKSKITSLTANNYKFFTVSRQITVFVHLNSRDEKFDYVLTMDY</sequence>
<keyword evidence="2" id="KW-1185">Reference proteome</keyword>
<reference evidence="2" key="1">
    <citation type="journal article" date="2020" name="ISME J.">
        <title>Comparative genomics reveals insights into cyanobacterial evolution and habitat adaptation.</title>
        <authorList>
            <person name="Chen M.Y."/>
            <person name="Teng W.K."/>
            <person name="Zhao L."/>
            <person name="Hu C.X."/>
            <person name="Zhou Y.K."/>
            <person name="Han B.P."/>
            <person name="Song L.R."/>
            <person name="Shu W.S."/>
        </authorList>
    </citation>
    <scope>NUCLEOTIDE SEQUENCE [LARGE SCALE GENOMIC DNA]</scope>
    <source>
        <strain evidence="2">FACHB-251</strain>
    </source>
</reference>
<proteinExistence type="predicted"/>